<dbReference type="EMBL" id="LAZR01052740">
    <property type="protein sequence ID" value="KKK82289.1"/>
    <property type="molecule type" value="Genomic_DNA"/>
</dbReference>
<name>A0A0F9AUY3_9ZZZZ</name>
<sequence length="28" mass="3243">AVLTIIFICAVLGALFYVWRDDNNDERD</sequence>
<proteinExistence type="predicted"/>
<comment type="caution">
    <text evidence="1">The sequence shown here is derived from an EMBL/GenBank/DDBJ whole genome shotgun (WGS) entry which is preliminary data.</text>
</comment>
<evidence type="ECO:0000313" key="1">
    <source>
        <dbReference type="EMBL" id="KKK82289.1"/>
    </source>
</evidence>
<accession>A0A0F9AUY3</accession>
<feature type="non-terminal residue" evidence="1">
    <location>
        <position position="1"/>
    </location>
</feature>
<protein>
    <submittedName>
        <fullName evidence="1">Uncharacterized protein</fullName>
    </submittedName>
</protein>
<organism evidence="1">
    <name type="scientific">marine sediment metagenome</name>
    <dbReference type="NCBI Taxonomy" id="412755"/>
    <lineage>
        <taxon>unclassified sequences</taxon>
        <taxon>metagenomes</taxon>
        <taxon>ecological metagenomes</taxon>
    </lineage>
</organism>
<dbReference type="AlphaFoldDB" id="A0A0F9AUY3"/>
<reference evidence="1" key="1">
    <citation type="journal article" date="2015" name="Nature">
        <title>Complex archaea that bridge the gap between prokaryotes and eukaryotes.</title>
        <authorList>
            <person name="Spang A."/>
            <person name="Saw J.H."/>
            <person name="Jorgensen S.L."/>
            <person name="Zaremba-Niedzwiedzka K."/>
            <person name="Martijn J."/>
            <person name="Lind A.E."/>
            <person name="van Eijk R."/>
            <person name="Schleper C."/>
            <person name="Guy L."/>
            <person name="Ettema T.J."/>
        </authorList>
    </citation>
    <scope>NUCLEOTIDE SEQUENCE</scope>
</reference>
<gene>
    <name evidence="1" type="ORF">LCGC14_2804840</name>
</gene>